<evidence type="ECO:0000313" key="2">
    <source>
        <dbReference type="EMBL" id="VDM79702.1"/>
    </source>
</evidence>
<dbReference type="Gene3D" id="1.10.10.1450">
    <property type="match status" value="1"/>
</dbReference>
<name>A0A3P7LKF1_STRVU</name>
<keyword evidence="3" id="KW-1185">Reference proteome</keyword>
<dbReference type="AlphaFoldDB" id="A0A3P7LKF1"/>
<proteinExistence type="predicted"/>
<protein>
    <recommendedName>
        <fullName evidence="1">Mos1 transposase HTH domain-containing protein</fullName>
    </recommendedName>
</protein>
<feature type="domain" description="Mos1 transposase HTH" evidence="1">
    <location>
        <begin position="8"/>
        <end position="48"/>
    </location>
</feature>
<accession>A0A3P7LKF1</accession>
<dbReference type="Pfam" id="PF17906">
    <property type="entry name" value="HTH_48"/>
    <property type="match status" value="1"/>
</dbReference>
<evidence type="ECO:0000259" key="1">
    <source>
        <dbReference type="Pfam" id="PF17906"/>
    </source>
</evidence>
<dbReference type="InterPro" id="IPR041426">
    <property type="entry name" value="Mos1_HTH"/>
</dbReference>
<organism evidence="2 3">
    <name type="scientific">Strongylus vulgaris</name>
    <name type="common">Blood worm</name>
    <dbReference type="NCBI Taxonomy" id="40348"/>
    <lineage>
        <taxon>Eukaryota</taxon>
        <taxon>Metazoa</taxon>
        <taxon>Ecdysozoa</taxon>
        <taxon>Nematoda</taxon>
        <taxon>Chromadorea</taxon>
        <taxon>Rhabditida</taxon>
        <taxon>Rhabditina</taxon>
        <taxon>Rhabditomorpha</taxon>
        <taxon>Strongyloidea</taxon>
        <taxon>Strongylidae</taxon>
        <taxon>Strongylus</taxon>
    </lineage>
</organism>
<gene>
    <name evidence="2" type="ORF">SVUK_LOCUS14700</name>
</gene>
<reference evidence="2 3" key="1">
    <citation type="submission" date="2018-11" db="EMBL/GenBank/DDBJ databases">
        <authorList>
            <consortium name="Pathogen Informatics"/>
        </authorList>
    </citation>
    <scope>NUCLEOTIDE SEQUENCE [LARGE SCALE GENOMIC DNA]</scope>
</reference>
<dbReference type="Proteomes" id="UP000270094">
    <property type="component" value="Unassembled WGS sequence"/>
</dbReference>
<evidence type="ECO:0000313" key="3">
    <source>
        <dbReference type="Proteomes" id="UP000270094"/>
    </source>
</evidence>
<sequence length="71" mass="8137">MEHLDGFFAFLRGQNAAGAAREICIAYGEDAIAEFTTRKWFAKFQNGDFDLTRSADFWRNAMPNWSRGGKR</sequence>
<dbReference type="EMBL" id="UYYB01106039">
    <property type="protein sequence ID" value="VDM79702.1"/>
    <property type="molecule type" value="Genomic_DNA"/>
</dbReference>
<dbReference type="OrthoDB" id="6431778at2759"/>